<dbReference type="InterPro" id="IPR011009">
    <property type="entry name" value="Kinase-like_dom_sf"/>
</dbReference>
<name>A0A0C3C6B8_HEBCY</name>
<evidence type="ECO:0000259" key="1">
    <source>
        <dbReference type="Pfam" id="PF01636"/>
    </source>
</evidence>
<proteinExistence type="predicted"/>
<dbReference type="InterPro" id="IPR002575">
    <property type="entry name" value="Aminoglycoside_PTrfase"/>
</dbReference>
<sequence length="131" mass="15297">MDVVSFVNAQHDGRIDSKEPIPEEPQFPDHEEWPLVFTHGDLSLSNIMLSDDGTLWIVDWADSGFYPPWMEALGVYRYENHPQSWKRLRWLMLVQLRCSRRIGSISARFVKDMHRWSPGKEPGPHKGLLQV</sequence>
<organism evidence="2 3">
    <name type="scientific">Hebeloma cylindrosporum</name>
    <dbReference type="NCBI Taxonomy" id="76867"/>
    <lineage>
        <taxon>Eukaryota</taxon>
        <taxon>Fungi</taxon>
        <taxon>Dikarya</taxon>
        <taxon>Basidiomycota</taxon>
        <taxon>Agaricomycotina</taxon>
        <taxon>Agaricomycetes</taxon>
        <taxon>Agaricomycetidae</taxon>
        <taxon>Agaricales</taxon>
        <taxon>Agaricineae</taxon>
        <taxon>Hymenogastraceae</taxon>
        <taxon>Hebeloma</taxon>
    </lineage>
</organism>
<dbReference type="Pfam" id="PF01636">
    <property type="entry name" value="APH"/>
    <property type="match status" value="1"/>
</dbReference>
<reference evidence="2 3" key="1">
    <citation type="submission" date="2014-04" db="EMBL/GenBank/DDBJ databases">
        <authorList>
            <consortium name="DOE Joint Genome Institute"/>
            <person name="Kuo A."/>
            <person name="Gay G."/>
            <person name="Dore J."/>
            <person name="Kohler A."/>
            <person name="Nagy L.G."/>
            <person name="Floudas D."/>
            <person name="Copeland A."/>
            <person name="Barry K.W."/>
            <person name="Cichocki N."/>
            <person name="Veneault-Fourrey C."/>
            <person name="LaButti K."/>
            <person name="Lindquist E.A."/>
            <person name="Lipzen A."/>
            <person name="Lundell T."/>
            <person name="Morin E."/>
            <person name="Murat C."/>
            <person name="Sun H."/>
            <person name="Tunlid A."/>
            <person name="Henrissat B."/>
            <person name="Grigoriev I.V."/>
            <person name="Hibbett D.S."/>
            <person name="Martin F."/>
            <person name="Nordberg H.P."/>
            <person name="Cantor M.N."/>
            <person name="Hua S.X."/>
        </authorList>
    </citation>
    <scope>NUCLEOTIDE SEQUENCE [LARGE SCALE GENOMIC DNA]</scope>
    <source>
        <strain evidence="3">h7</strain>
    </source>
</reference>
<protein>
    <recommendedName>
        <fullName evidence="1">Aminoglycoside phosphotransferase domain-containing protein</fullName>
    </recommendedName>
</protein>
<evidence type="ECO:0000313" key="2">
    <source>
        <dbReference type="EMBL" id="KIM39116.1"/>
    </source>
</evidence>
<dbReference type="OrthoDB" id="4177236at2759"/>
<dbReference type="AlphaFoldDB" id="A0A0C3C6B8"/>
<reference evidence="3" key="2">
    <citation type="submission" date="2015-01" db="EMBL/GenBank/DDBJ databases">
        <title>Evolutionary Origins and Diversification of the Mycorrhizal Mutualists.</title>
        <authorList>
            <consortium name="DOE Joint Genome Institute"/>
            <consortium name="Mycorrhizal Genomics Consortium"/>
            <person name="Kohler A."/>
            <person name="Kuo A."/>
            <person name="Nagy L.G."/>
            <person name="Floudas D."/>
            <person name="Copeland A."/>
            <person name="Barry K.W."/>
            <person name="Cichocki N."/>
            <person name="Veneault-Fourrey C."/>
            <person name="LaButti K."/>
            <person name="Lindquist E.A."/>
            <person name="Lipzen A."/>
            <person name="Lundell T."/>
            <person name="Morin E."/>
            <person name="Murat C."/>
            <person name="Riley R."/>
            <person name="Ohm R."/>
            <person name="Sun H."/>
            <person name="Tunlid A."/>
            <person name="Henrissat B."/>
            <person name="Grigoriev I.V."/>
            <person name="Hibbett D.S."/>
            <person name="Martin F."/>
        </authorList>
    </citation>
    <scope>NUCLEOTIDE SEQUENCE [LARGE SCALE GENOMIC DNA]</scope>
    <source>
        <strain evidence="3">h7</strain>
    </source>
</reference>
<keyword evidence="3" id="KW-1185">Reference proteome</keyword>
<dbReference type="EMBL" id="KN831787">
    <property type="protein sequence ID" value="KIM39116.1"/>
    <property type="molecule type" value="Genomic_DNA"/>
</dbReference>
<evidence type="ECO:0000313" key="3">
    <source>
        <dbReference type="Proteomes" id="UP000053424"/>
    </source>
</evidence>
<feature type="domain" description="Aminoglycoside phosphotransferase" evidence="1">
    <location>
        <begin position="31"/>
        <end position="78"/>
    </location>
</feature>
<gene>
    <name evidence="2" type="ORF">M413DRAFT_29675</name>
</gene>
<dbReference type="STRING" id="686832.A0A0C3C6B8"/>
<dbReference type="SUPFAM" id="SSF56112">
    <property type="entry name" value="Protein kinase-like (PK-like)"/>
    <property type="match status" value="1"/>
</dbReference>
<accession>A0A0C3C6B8</accession>
<dbReference type="Gene3D" id="3.90.1200.10">
    <property type="match status" value="1"/>
</dbReference>
<dbReference type="HOGENOM" id="CLU_1927879_0_0_1"/>
<dbReference type="Proteomes" id="UP000053424">
    <property type="component" value="Unassembled WGS sequence"/>
</dbReference>